<dbReference type="EnsemblMetazoa" id="AQUA015135-RA">
    <property type="protein sequence ID" value="AQUA015135-PA"/>
    <property type="gene ID" value="AQUA015135"/>
</dbReference>
<reference evidence="2" key="1">
    <citation type="submission" date="2020-05" db="UniProtKB">
        <authorList>
            <consortium name="EnsemblMetazoa"/>
        </authorList>
    </citation>
    <scope>IDENTIFICATION</scope>
    <source>
        <strain evidence="2">SANGQUA</strain>
    </source>
</reference>
<proteinExistence type="predicted"/>
<organism evidence="2 3">
    <name type="scientific">Anopheles quadriannulatus</name>
    <name type="common">Mosquito</name>
    <dbReference type="NCBI Taxonomy" id="34691"/>
    <lineage>
        <taxon>Eukaryota</taxon>
        <taxon>Metazoa</taxon>
        <taxon>Ecdysozoa</taxon>
        <taxon>Arthropoda</taxon>
        <taxon>Hexapoda</taxon>
        <taxon>Insecta</taxon>
        <taxon>Pterygota</taxon>
        <taxon>Neoptera</taxon>
        <taxon>Endopterygota</taxon>
        <taxon>Diptera</taxon>
        <taxon>Nematocera</taxon>
        <taxon>Culicoidea</taxon>
        <taxon>Culicidae</taxon>
        <taxon>Anophelinae</taxon>
        <taxon>Anopheles</taxon>
    </lineage>
</organism>
<evidence type="ECO:0000313" key="3">
    <source>
        <dbReference type="Proteomes" id="UP000076407"/>
    </source>
</evidence>
<protein>
    <submittedName>
        <fullName evidence="2">Uncharacterized protein</fullName>
    </submittedName>
</protein>
<name>A0A182XTJ7_ANOQN</name>
<evidence type="ECO:0000313" key="2">
    <source>
        <dbReference type="EnsemblMetazoa" id="AQUA015135-PA"/>
    </source>
</evidence>
<evidence type="ECO:0000256" key="1">
    <source>
        <dbReference type="SAM" id="SignalP"/>
    </source>
</evidence>
<keyword evidence="1" id="KW-0732">Signal</keyword>
<accession>A0A182XTJ7</accession>
<dbReference type="Proteomes" id="UP000076407">
    <property type="component" value="Unassembled WGS sequence"/>
</dbReference>
<keyword evidence="3" id="KW-1185">Reference proteome</keyword>
<sequence length="67" mass="7463">MIKSEVILHFNMKNVFFALLLVALVCCLVSAQGHEIIQNVVKRSIPLRQLILQHNALDDSDSDSGSE</sequence>
<feature type="signal peptide" evidence="1">
    <location>
        <begin position="1"/>
        <end position="33"/>
    </location>
</feature>
<dbReference type="VEuPathDB" id="VectorBase:AQUA015135"/>
<feature type="chain" id="PRO_5008143432" evidence="1">
    <location>
        <begin position="34"/>
        <end position="67"/>
    </location>
</feature>
<dbReference type="AlphaFoldDB" id="A0A182XTJ7"/>